<name>A0AB33CCB4_XANCI</name>
<gene>
    <name evidence="1" type="ORF">XcvCFBP7111P_03580</name>
</gene>
<accession>A0AB33CCB4</accession>
<dbReference type="PIRSF" id="PIRSF028744">
    <property type="entry name" value="Addict_mod_HI1419"/>
    <property type="match status" value="1"/>
</dbReference>
<dbReference type="PANTHER" id="PTHR41791">
    <property type="entry name" value="SSL7039 PROTEIN"/>
    <property type="match status" value="1"/>
</dbReference>
<sequence length="97" mass="10637">MPDVLTTIEFDEWVRGLSIMGKAKVLARITNMERGNLGDCEPVGEGVSESRINWGPGLRLYFVERGDRFIILLGGGDKSTQQQDINAALARAPTVMS</sequence>
<dbReference type="AlphaFoldDB" id="A0AB33CCB4"/>
<reference evidence="1 2" key="1">
    <citation type="submission" date="2017-06" db="EMBL/GenBank/DDBJ databases">
        <title>First complete genome sequences of Xanthomonas citri pv. vignicola strains CFBP 7111, CFBP 7112 and CFBP 7113 using long-read technology.</title>
        <authorList>
            <person name="Ruh M."/>
            <person name="Briand M."/>
            <person name="Bonneau S."/>
            <person name="Jacques M.A."/>
            <person name="Chen N.W.G."/>
        </authorList>
    </citation>
    <scope>NUCLEOTIDE SEQUENCE [LARGE SCALE GENOMIC DNA]</scope>
    <source>
        <strain evidence="1 2">CFBP7111</strain>
    </source>
</reference>
<evidence type="ECO:0000313" key="1">
    <source>
        <dbReference type="EMBL" id="ASK90698.1"/>
    </source>
</evidence>
<dbReference type="PANTHER" id="PTHR41791:SF1">
    <property type="entry name" value="SSL7039 PROTEIN"/>
    <property type="match status" value="1"/>
</dbReference>
<dbReference type="EMBL" id="CP022263">
    <property type="protein sequence ID" value="ASK90698.1"/>
    <property type="molecule type" value="Genomic_DNA"/>
</dbReference>
<dbReference type="NCBIfam" id="TIGR02683">
    <property type="entry name" value="upstrm_HI1419"/>
    <property type="match status" value="1"/>
</dbReference>
<protein>
    <submittedName>
        <fullName evidence="1">Addiction module protein</fullName>
    </submittedName>
</protein>
<dbReference type="Proteomes" id="UP000198357">
    <property type="component" value="Chromosome"/>
</dbReference>
<dbReference type="InterPro" id="IPR014056">
    <property type="entry name" value="TypeIITA-like_toxin_pred"/>
</dbReference>
<proteinExistence type="predicted"/>
<evidence type="ECO:0000313" key="2">
    <source>
        <dbReference type="Proteomes" id="UP000198357"/>
    </source>
</evidence>
<organism evidence="1 2">
    <name type="scientific">Xanthomonas citri pv. vignicola</name>
    <dbReference type="NCBI Taxonomy" id="473426"/>
    <lineage>
        <taxon>Bacteria</taxon>
        <taxon>Pseudomonadati</taxon>
        <taxon>Pseudomonadota</taxon>
        <taxon>Gammaproteobacteria</taxon>
        <taxon>Lysobacterales</taxon>
        <taxon>Lysobacteraceae</taxon>
        <taxon>Xanthomonas</taxon>
    </lineage>
</organism>